<protein>
    <submittedName>
        <fullName evidence="2">Uncharacterized protein</fullName>
    </submittedName>
</protein>
<dbReference type="PANTHER" id="PTHR12151:SF1">
    <property type="entry name" value="PROTEIN SCO1 HOMOLOG 2, MITOCHONDRIAL"/>
    <property type="match status" value="1"/>
</dbReference>
<evidence type="ECO:0000313" key="3">
    <source>
        <dbReference type="Proteomes" id="UP001318860"/>
    </source>
</evidence>
<accession>A0ABR0WSI8</accession>
<dbReference type="InterPro" id="IPR036249">
    <property type="entry name" value="Thioredoxin-like_sf"/>
</dbReference>
<dbReference type="Proteomes" id="UP001318860">
    <property type="component" value="Unassembled WGS sequence"/>
</dbReference>
<comment type="caution">
    <text evidence="2">The sequence shown here is derived from an EMBL/GenBank/DDBJ whole genome shotgun (WGS) entry which is preliminary data.</text>
</comment>
<dbReference type="PANTHER" id="PTHR12151">
    <property type="entry name" value="ELECTRON TRANSPORT PROTIN SCO1/SENC FAMILY MEMBER"/>
    <property type="match status" value="1"/>
</dbReference>
<dbReference type="SUPFAM" id="SSF52833">
    <property type="entry name" value="Thioredoxin-like"/>
    <property type="match status" value="1"/>
</dbReference>
<evidence type="ECO:0000256" key="1">
    <source>
        <dbReference type="ARBA" id="ARBA00010996"/>
    </source>
</evidence>
<dbReference type="EMBL" id="JABTTQ020000008">
    <property type="protein sequence ID" value="KAK6150427.1"/>
    <property type="molecule type" value="Genomic_DNA"/>
</dbReference>
<dbReference type="Gene3D" id="3.40.30.10">
    <property type="entry name" value="Glutaredoxin"/>
    <property type="match status" value="1"/>
</dbReference>
<name>A0ABR0WSI8_REHGL</name>
<proteinExistence type="inferred from homology"/>
<organism evidence="2 3">
    <name type="scientific">Rehmannia glutinosa</name>
    <name type="common">Chinese foxglove</name>
    <dbReference type="NCBI Taxonomy" id="99300"/>
    <lineage>
        <taxon>Eukaryota</taxon>
        <taxon>Viridiplantae</taxon>
        <taxon>Streptophyta</taxon>
        <taxon>Embryophyta</taxon>
        <taxon>Tracheophyta</taxon>
        <taxon>Spermatophyta</taxon>
        <taxon>Magnoliopsida</taxon>
        <taxon>eudicotyledons</taxon>
        <taxon>Gunneridae</taxon>
        <taxon>Pentapetalae</taxon>
        <taxon>asterids</taxon>
        <taxon>lamiids</taxon>
        <taxon>Lamiales</taxon>
        <taxon>Orobanchaceae</taxon>
        <taxon>Rehmannieae</taxon>
        <taxon>Rehmannia</taxon>
    </lineage>
</organism>
<reference evidence="2 3" key="1">
    <citation type="journal article" date="2021" name="Comput. Struct. Biotechnol. J.">
        <title>De novo genome assembly of the potent medicinal plant Rehmannia glutinosa using nanopore technology.</title>
        <authorList>
            <person name="Ma L."/>
            <person name="Dong C."/>
            <person name="Song C."/>
            <person name="Wang X."/>
            <person name="Zheng X."/>
            <person name="Niu Y."/>
            <person name="Chen S."/>
            <person name="Feng W."/>
        </authorList>
    </citation>
    <scope>NUCLEOTIDE SEQUENCE [LARGE SCALE GENOMIC DNA]</scope>
    <source>
        <strain evidence="2">DH-2019</strain>
    </source>
</reference>
<comment type="similarity">
    <text evidence="1">Belongs to the SCO1/2 family.</text>
</comment>
<sequence>MGLLGFVMKLHSRFGASRRFFSSIYTRSGPSNASLHPLTEQTIMGNPEGLNYFKKYGSSKRYYSSSTRSTSSTRPSLPLHEQTVTPTSWRSFLIPGSVLAGISGLVLFIHYNDEKRAVLKGKGEKFERSAILGPIIGGPFSLIDTEEFDSRIVGLTGPHAAIRQMAQEYRVFFRKVDEEGDDYLVESSHHMYLINPNMEVERSFGVEYSAEELAEAITKEMTKTKITVPQN</sequence>
<gene>
    <name evidence="2" type="ORF">DH2020_015359</name>
</gene>
<dbReference type="InterPro" id="IPR003782">
    <property type="entry name" value="SCO1/SenC"/>
</dbReference>
<keyword evidence="3" id="KW-1185">Reference proteome</keyword>
<evidence type="ECO:0000313" key="2">
    <source>
        <dbReference type="EMBL" id="KAK6150427.1"/>
    </source>
</evidence>
<dbReference type="Pfam" id="PF02630">
    <property type="entry name" value="SCO1-SenC"/>
    <property type="match status" value="1"/>
</dbReference>